<dbReference type="InterPro" id="IPR020095">
    <property type="entry name" value="PsdUridine_synth_TruA_C"/>
</dbReference>
<organism evidence="9 10">
    <name type="scientific">Candidatus Stercoripulliclostridium pullicola</name>
    <dbReference type="NCBI Taxonomy" id="2840953"/>
    <lineage>
        <taxon>Bacteria</taxon>
        <taxon>Bacillati</taxon>
        <taxon>Bacillota</taxon>
        <taxon>Clostridia</taxon>
        <taxon>Eubacteriales</taxon>
        <taxon>Candidatus Stercoripulliclostridium</taxon>
    </lineage>
</organism>
<accession>A0A940DFD5</accession>
<dbReference type="PIRSF" id="PIRSF001430">
    <property type="entry name" value="tRNA_psdUrid_synth"/>
    <property type="match status" value="1"/>
</dbReference>
<proteinExistence type="inferred from homology"/>
<reference evidence="9" key="1">
    <citation type="submission" date="2020-10" db="EMBL/GenBank/DDBJ databases">
        <authorList>
            <person name="Gilroy R."/>
        </authorList>
    </citation>
    <scope>NUCLEOTIDE SEQUENCE</scope>
    <source>
        <strain evidence="9">517</strain>
    </source>
</reference>
<evidence type="ECO:0000256" key="7">
    <source>
        <dbReference type="RuleBase" id="RU003792"/>
    </source>
</evidence>
<dbReference type="Gene3D" id="3.30.70.580">
    <property type="entry name" value="Pseudouridine synthase I, catalytic domain, N-terminal subdomain"/>
    <property type="match status" value="1"/>
</dbReference>
<dbReference type="CDD" id="cd02570">
    <property type="entry name" value="PseudoU_synth_EcTruA"/>
    <property type="match status" value="1"/>
</dbReference>
<feature type="domain" description="Pseudouridine synthase I TruA alpha/beta" evidence="8">
    <location>
        <begin position="12"/>
        <end position="108"/>
    </location>
</feature>
<gene>
    <name evidence="4 9" type="primary">truA</name>
    <name evidence="9" type="ORF">IAB16_00135</name>
</gene>
<feature type="active site" description="Nucleophile" evidence="4 5">
    <location>
        <position position="56"/>
    </location>
</feature>
<comment type="caution">
    <text evidence="9">The sequence shown here is derived from an EMBL/GenBank/DDBJ whole genome shotgun (WGS) entry which is preliminary data.</text>
</comment>
<keyword evidence="3 4" id="KW-0413">Isomerase</keyword>
<dbReference type="SUPFAM" id="SSF55120">
    <property type="entry name" value="Pseudouridine synthase"/>
    <property type="match status" value="1"/>
</dbReference>
<comment type="function">
    <text evidence="4">Formation of pseudouridine at positions 38, 39 and 40 in the anticodon stem and loop of transfer RNAs.</text>
</comment>
<evidence type="ECO:0000313" key="10">
    <source>
        <dbReference type="Proteomes" id="UP000727857"/>
    </source>
</evidence>
<evidence type="ECO:0000256" key="1">
    <source>
        <dbReference type="ARBA" id="ARBA00009375"/>
    </source>
</evidence>
<dbReference type="InterPro" id="IPR020103">
    <property type="entry name" value="PsdUridine_synth_cat_dom_sf"/>
</dbReference>
<keyword evidence="2 4" id="KW-0819">tRNA processing</keyword>
<evidence type="ECO:0000256" key="4">
    <source>
        <dbReference type="HAMAP-Rule" id="MF_00171"/>
    </source>
</evidence>
<evidence type="ECO:0000256" key="3">
    <source>
        <dbReference type="ARBA" id="ARBA00023235"/>
    </source>
</evidence>
<dbReference type="InterPro" id="IPR020094">
    <property type="entry name" value="TruA/RsuA/RluB/E/F_N"/>
</dbReference>
<comment type="subunit">
    <text evidence="4">Homodimer.</text>
</comment>
<protein>
    <recommendedName>
        <fullName evidence="4">tRNA pseudouridine synthase A</fullName>
        <ecNumber evidence="4">5.4.99.12</ecNumber>
    </recommendedName>
    <alternativeName>
        <fullName evidence="4">tRNA pseudouridine(38-40) synthase</fullName>
    </alternativeName>
    <alternativeName>
        <fullName evidence="4">tRNA pseudouridylate synthase I</fullName>
    </alternativeName>
    <alternativeName>
        <fullName evidence="4">tRNA-uridine isomerase I</fullName>
    </alternativeName>
</protein>
<dbReference type="Proteomes" id="UP000727857">
    <property type="component" value="Unassembled WGS sequence"/>
</dbReference>
<dbReference type="InterPro" id="IPR001406">
    <property type="entry name" value="PsdUridine_synth_TruA"/>
</dbReference>
<evidence type="ECO:0000256" key="2">
    <source>
        <dbReference type="ARBA" id="ARBA00022694"/>
    </source>
</evidence>
<evidence type="ECO:0000256" key="5">
    <source>
        <dbReference type="PIRSR" id="PIRSR001430-1"/>
    </source>
</evidence>
<dbReference type="InterPro" id="IPR020097">
    <property type="entry name" value="PsdUridine_synth_TruA_a/b_dom"/>
</dbReference>
<feature type="binding site" evidence="4 6">
    <location>
        <position position="114"/>
    </location>
    <ligand>
        <name>substrate</name>
    </ligand>
</feature>
<comment type="caution">
    <text evidence="4">Lacks conserved residue(s) required for the propagation of feature annotation.</text>
</comment>
<dbReference type="AlphaFoldDB" id="A0A940DFD5"/>
<reference evidence="9" key="2">
    <citation type="journal article" date="2021" name="PeerJ">
        <title>Extensive microbial diversity within the chicken gut microbiome revealed by metagenomics and culture.</title>
        <authorList>
            <person name="Gilroy R."/>
            <person name="Ravi A."/>
            <person name="Getino M."/>
            <person name="Pursley I."/>
            <person name="Horton D.L."/>
            <person name="Alikhan N.F."/>
            <person name="Baker D."/>
            <person name="Gharbi K."/>
            <person name="Hall N."/>
            <person name="Watson M."/>
            <person name="Adriaenssens E.M."/>
            <person name="Foster-Nyarko E."/>
            <person name="Jarju S."/>
            <person name="Secka A."/>
            <person name="Antonio M."/>
            <person name="Oren A."/>
            <person name="Chaudhuri R.R."/>
            <person name="La Ragione R."/>
            <person name="Hildebrand F."/>
            <person name="Pallen M.J."/>
        </authorList>
    </citation>
    <scope>NUCLEOTIDE SEQUENCE</scope>
    <source>
        <strain evidence="9">517</strain>
    </source>
</reference>
<evidence type="ECO:0000259" key="8">
    <source>
        <dbReference type="Pfam" id="PF01416"/>
    </source>
</evidence>
<dbReference type="NCBIfam" id="TIGR00071">
    <property type="entry name" value="hisT_truA"/>
    <property type="match status" value="1"/>
</dbReference>
<name>A0A940DFD5_9FIRM</name>
<dbReference type="GO" id="GO:0003723">
    <property type="term" value="F:RNA binding"/>
    <property type="evidence" value="ECO:0007669"/>
    <property type="project" value="InterPro"/>
</dbReference>
<dbReference type="GO" id="GO:0031119">
    <property type="term" value="P:tRNA pseudouridine synthesis"/>
    <property type="evidence" value="ECO:0007669"/>
    <property type="project" value="UniProtKB-UniRule"/>
</dbReference>
<evidence type="ECO:0000256" key="6">
    <source>
        <dbReference type="PIRSR" id="PIRSR001430-2"/>
    </source>
</evidence>
<dbReference type="EMBL" id="JADINF010000003">
    <property type="protein sequence ID" value="MBO8423419.1"/>
    <property type="molecule type" value="Genomic_DNA"/>
</dbReference>
<feature type="domain" description="Pseudouridine synthase I TruA alpha/beta" evidence="8">
    <location>
        <begin position="147"/>
        <end position="249"/>
    </location>
</feature>
<dbReference type="Pfam" id="PF01416">
    <property type="entry name" value="PseudoU_synth_1"/>
    <property type="match status" value="2"/>
</dbReference>
<dbReference type="PANTHER" id="PTHR11142">
    <property type="entry name" value="PSEUDOURIDYLATE SYNTHASE"/>
    <property type="match status" value="1"/>
</dbReference>
<dbReference type="FunFam" id="3.30.70.580:FF:000001">
    <property type="entry name" value="tRNA pseudouridine synthase A"/>
    <property type="match status" value="1"/>
</dbReference>
<dbReference type="Gene3D" id="3.30.70.660">
    <property type="entry name" value="Pseudouridine synthase I, catalytic domain, C-terminal subdomain"/>
    <property type="match status" value="1"/>
</dbReference>
<comment type="catalytic activity">
    <reaction evidence="4 7">
        <text>uridine(38/39/40) in tRNA = pseudouridine(38/39/40) in tRNA</text>
        <dbReference type="Rhea" id="RHEA:22376"/>
        <dbReference type="Rhea" id="RHEA-COMP:10085"/>
        <dbReference type="Rhea" id="RHEA-COMP:10087"/>
        <dbReference type="ChEBI" id="CHEBI:65314"/>
        <dbReference type="ChEBI" id="CHEBI:65315"/>
        <dbReference type="EC" id="5.4.99.12"/>
    </reaction>
</comment>
<sequence>MVVVLMRYAITVEYDGTGYSGWQRQLNALSVQQVLEDALSDFLKEKIVLHASGRTDRGVHAAGQTAHFDTLSEIPAHKIRFAVNSMLPEDVRIIDMRRVSCDFHAQYDVVSKTYSYKMYVGNTLSPLRRLYYTRVLPPVDVDAMRRAAAKLVGTHDFKAFCSTGSSIKTTVRTLYALDVASDGDEIILTVTGNGFLYNMVRIIAGTLVFIGKGKLPEENIDRMLATGERKLGGKTFPACALTLERVLYPDTENKN</sequence>
<comment type="similarity">
    <text evidence="1 4 7">Belongs to the tRNA pseudouridine synthase TruA family.</text>
</comment>
<dbReference type="HAMAP" id="MF_00171">
    <property type="entry name" value="TruA"/>
    <property type="match status" value="1"/>
</dbReference>
<evidence type="ECO:0000313" key="9">
    <source>
        <dbReference type="EMBL" id="MBO8423419.1"/>
    </source>
</evidence>
<dbReference type="EC" id="5.4.99.12" evidence="4"/>
<dbReference type="GO" id="GO:0160147">
    <property type="term" value="F:tRNA pseudouridine(38-40) synthase activity"/>
    <property type="evidence" value="ECO:0007669"/>
    <property type="project" value="UniProtKB-EC"/>
</dbReference>
<dbReference type="PANTHER" id="PTHR11142:SF0">
    <property type="entry name" value="TRNA PSEUDOURIDINE SYNTHASE-LIKE 1"/>
    <property type="match status" value="1"/>
</dbReference>